<accession>A0ABY4ZSL1</accession>
<dbReference type="EMBL" id="CP096040">
    <property type="protein sequence ID" value="USQ94992.1"/>
    <property type="molecule type" value="Genomic_DNA"/>
</dbReference>
<dbReference type="CDD" id="cd06587">
    <property type="entry name" value="VOC"/>
    <property type="match status" value="1"/>
</dbReference>
<dbReference type="Pfam" id="PF00903">
    <property type="entry name" value="Glyoxalase"/>
    <property type="match status" value="1"/>
</dbReference>
<sequence length="125" mass="13575">MLGDQDAQATVAVKDLAVARPFYEETLGLKPLPSDQPGVQAFQAGKSLVLVYESEFAGTNKATVLTWALGETFDAAVEMLRGRGVVFEKYDLPAMSHDGDVHVAGRMRVVWFKDPDGNVLSLGNY</sequence>
<evidence type="ECO:0000313" key="3">
    <source>
        <dbReference type="Proteomes" id="UP001057520"/>
    </source>
</evidence>
<dbReference type="InterPro" id="IPR037523">
    <property type="entry name" value="VOC_core"/>
</dbReference>
<dbReference type="Gene3D" id="3.10.180.10">
    <property type="entry name" value="2,3-Dihydroxybiphenyl 1,2-Dioxygenase, domain 1"/>
    <property type="match status" value="1"/>
</dbReference>
<dbReference type="PROSITE" id="PS51819">
    <property type="entry name" value="VOC"/>
    <property type="match status" value="1"/>
</dbReference>
<dbReference type="InterPro" id="IPR004360">
    <property type="entry name" value="Glyas_Fos-R_dOase_dom"/>
</dbReference>
<proteinExistence type="predicted"/>
<evidence type="ECO:0000259" key="1">
    <source>
        <dbReference type="PROSITE" id="PS51819"/>
    </source>
</evidence>
<organism evidence="2 3">
    <name type="scientific">Caulobacter segnis</name>
    <dbReference type="NCBI Taxonomy" id="88688"/>
    <lineage>
        <taxon>Bacteria</taxon>
        <taxon>Pseudomonadati</taxon>
        <taxon>Pseudomonadota</taxon>
        <taxon>Alphaproteobacteria</taxon>
        <taxon>Caulobacterales</taxon>
        <taxon>Caulobacteraceae</taxon>
        <taxon>Caulobacter</taxon>
    </lineage>
</organism>
<name>A0ABY4ZSL1_9CAUL</name>
<feature type="domain" description="VOC" evidence="1">
    <location>
        <begin position="5"/>
        <end position="125"/>
    </location>
</feature>
<protein>
    <submittedName>
        <fullName evidence="2">VOC family protein</fullName>
    </submittedName>
</protein>
<dbReference type="InterPro" id="IPR029068">
    <property type="entry name" value="Glyas_Bleomycin-R_OHBP_Dase"/>
</dbReference>
<keyword evidence="3" id="KW-1185">Reference proteome</keyword>
<gene>
    <name evidence="2" type="ORF">MZV50_20890</name>
</gene>
<evidence type="ECO:0000313" key="2">
    <source>
        <dbReference type="EMBL" id="USQ94992.1"/>
    </source>
</evidence>
<reference evidence="2 3" key="1">
    <citation type="submission" date="2022-04" db="EMBL/GenBank/DDBJ databases">
        <title>Genome sequence of soybean root-associated Caulobacter segnis RL271.</title>
        <authorList>
            <person name="Longley R."/>
            <person name="Bonito G."/>
            <person name="Trigodet F."/>
            <person name="Crosson S."/>
            <person name="Fiebig A."/>
        </authorList>
    </citation>
    <scope>NUCLEOTIDE SEQUENCE [LARGE SCALE GENOMIC DNA]</scope>
    <source>
        <strain evidence="2 3">RL271</strain>
    </source>
</reference>
<dbReference type="SUPFAM" id="SSF54593">
    <property type="entry name" value="Glyoxalase/Bleomycin resistance protein/Dihydroxybiphenyl dioxygenase"/>
    <property type="match status" value="1"/>
</dbReference>
<dbReference type="Proteomes" id="UP001057520">
    <property type="component" value="Chromosome"/>
</dbReference>